<organism evidence="1 2">
    <name type="scientific">Riccia fluitans</name>
    <dbReference type="NCBI Taxonomy" id="41844"/>
    <lineage>
        <taxon>Eukaryota</taxon>
        <taxon>Viridiplantae</taxon>
        <taxon>Streptophyta</taxon>
        <taxon>Embryophyta</taxon>
        <taxon>Marchantiophyta</taxon>
        <taxon>Marchantiopsida</taxon>
        <taxon>Marchantiidae</taxon>
        <taxon>Marchantiales</taxon>
        <taxon>Ricciaceae</taxon>
        <taxon>Riccia</taxon>
    </lineage>
</organism>
<name>A0ABD1ZUJ0_9MARC</name>
<reference evidence="1 2" key="1">
    <citation type="submission" date="2024-09" db="EMBL/GenBank/DDBJ databases">
        <title>Chromosome-scale assembly of Riccia fluitans.</title>
        <authorList>
            <person name="Paukszto L."/>
            <person name="Sawicki J."/>
            <person name="Karawczyk K."/>
            <person name="Piernik-Szablinska J."/>
            <person name="Szczecinska M."/>
            <person name="Mazdziarz M."/>
        </authorList>
    </citation>
    <scope>NUCLEOTIDE SEQUENCE [LARGE SCALE GENOMIC DNA]</scope>
    <source>
        <strain evidence="1">Rf_01</strain>
        <tissue evidence="1">Aerial parts of the thallus</tissue>
    </source>
</reference>
<dbReference type="AlphaFoldDB" id="A0ABD1ZUJ0"/>
<evidence type="ECO:0000313" key="2">
    <source>
        <dbReference type="Proteomes" id="UP001605036"/>
    </source>
</evidence>
<proteinExistence type="predicted"/>
<evidence type="ECO:0000313" key="1">
    <source>
        <dbReference type="EMBL" id="KAL2654114.1"/>
    </source>
</evidence>
<protein>
    <submittedName>
        <fullName evidence="1">Uncharacterized protein</fullName>
    </submittedName>
</protein>
<sequence>MVARRASSAVGEGKILPDRRCPTVYRRGRCIRTVVEFTSWTAKESFKYTSESLLGCLWVLGQDRCQSSRPPSWCYSSHLLARTLPRRVALGGGFEYRPHEAINPASPLE</sequence>
<dbReference type="EMBL" id="JBHFFA010000001">
    <property type="protein sequence ID" value="KAL2654114.1"/>
    <property type="molecule type" value="Genomic_DNA"/>
</dbReference>
<keyword evidence="2" id="KW-1185">Reference proteome</keyword>
<accession>A0ABD1ZUJ0</accession>
<comment type="caution">
    <text evidence="1">The sequence shown here is derived from an EMBL/GenBank/DDBJ whole genome shotgun (WGS) entry which is preliminary data.</text>
</comment>
<gene>
    <name evidence="1" type="ORF">R1flu_022242</name>
</gene>
<dbReference type="Proteomes" id="UP001605036">
    <property type="component" value="Unassembled WGS sequence"/>
</dbReference>